<dbReference type="InterPro" id="IPR039417">
    <property type="entry name" value="Peptidase_C1A_papain-like"/>
</dbReference>
<evidence type="ECO:0000256" key="1">
    <source>
        <dbReference type="ARBA" id="ARBA00008455"/>
    </source>
</evidence>
<accession>A0AAN9BFZ6</accession>
<feature type="domain" description="Peptidase C1A papain C-terminal" evidence="8">
    <location>
        <begin position="140"/>
        <end position="360"/>
    </location>
</feature>
<evidence type="ECO:0000256" key="6">
    <source>
        <dbReference type="ARBA" id="ARBA00023157"/>
    </source>
</evidence>
<evidence type="ECO:0000256" key="7">
    <source>
        <dbReference type="SAM" id="SignalP"/>
    </source>
</evidence>
<dbReference type="PROSITE" id="PS00139">
    <property type="entry name" value="THIOL_PROTEASE_CYS"/>
    <property type="match status" value="1"/>
</dbReference>
<dbReference type="InterPro" id="IPR000668">
    <property type="entry name" value="Peptidase_C1A_C"/>
</dbReference>
<feature type="domain" description="Cathepsin propeptide inhibitor" evidence="9">
    <location>
        <begin position="47"/>
        <end position="102"/>
    </location>
</feature>
<keyword evidence="3" id="KW-0378">Hydrolase</keyword>
<dbReference type="InterPro" id="IPR000169">
    <property type="entry name" value="Pept_cys_AS"/>
</dbReference>
<feature type="signal peptide" evidence="7">
    <location>
        <begin position="1"/>
        <end position="21"/>
    </location>
</feature>
<keyword evidence="11" id="KW-1185">Reference proteome</keyword>
<dbReference type="Gene3D" id="3.90.70.10">
    <property type="entry name" value="Cysteine proteinases"/>
    <property type="match status" value="1"/>
</dbReference>
<comment type="similarity">
    <text evidence="1">Belongs to the peptidase C1 family.</text>
</comment>
<evidence type="ECO:0000259" key="9">
    <source>
        <dbReference type="SMART" id="SM00848"/>
    </source>
</evidence>
<dbReference type="InterPro" id="IPR038765">
    <property type="entry name" value="Papain-like_cys_pep_sf"/>
</dbReference>
<dbReference type="Proteomes" id="UP001374579">
    <property type="component" value="Unassembled WGS sequence"/>
</dbReference>
<evidence type="ECO:0008006" key="12">
    <source>
        <dbReference type="Google" id="ProtNLM"/>
    </source>
</evidence>
<dbReference type="InterPro" id="IPR025660">
    <property type="entry name" value="Pept_his_AS"/>
</dbReference>
<dbReference type="SMART" id="SM00645">
    <property type="entry name" value="Pept_C1"/>
    <property type="match status" value="1"/>
</dbReference>
<dbReference type="GO" id="GO:0008234">
    <property type="term" value="F:cysteine-type peptidase activity"/>
    <property type="evidence" value="ECO:0007669"/>
    <property type="project" value="UniProtKB-KW"/>
</dbReference>
<dbReference type="SUPFAM" id="SSF54001">
    <property type="entry name" value="Cysteine proteinases"/>
    <property type="match status" value="1"/>
</dbReference>
<evidence type="ECO:0000256" key="3">
    <source>
        <dbReference type="ARBA" id="ARBA00022801"/>
    </source>
</evidence>
<dbReference type="InterPro" id="IPR013128">
    <property type="entry name" value="Peptidase_C1A"/>
</dbReference>
<evidence type="ECO:0000313" key="11">
    <source>
        <dbReference type="Proteomes" id="UP001374579"/>
    </source>
</evidence>
<dbReference type="PRINTS" id="PR00705">
    <property type="entry name" value="PAPAIN"/>
</dbReference>
<dbReference type="GO" id="GO:0006508">
    <property type="term" value="P:proteolysis"/>
    <property type="evidence" value="ECO:0007669"/>
    <property type="project" value="UniProtKB-KW"/>
</dbReference>
<sequence>MQKLCVSVYVGLAVLAVGVQAYRLVEKMSLVDLQPAQRIDNEYDHTWENFKARFDKHYKDEEEKTRWATFKDRVQTITKHNSEGHTFTMKINQFADWSQEEIEKHRGVNFGTRLSVTETASDEMTGTCNMTFITPLSFAAPDSVDWRQHGLVTDAKDQGHCGSCYSFSTAAAIEGQHARKTGQLVSLSEQQIIDCSGGYGNAQCGGGLMDNGFRYIRDAGGLETEHSYPYIDHDGPVTEKCKTDKSKFASTVTGCMDITSGDEEALKNAVASVGPVSIAIDAEESFKFYSDGIFSSKTCSNTADALDHAILVVGYGSENGQDYWIVKNSWAKTWGQGGFGKMARNKKNMCGVATFASYPLV</sequence>
<dbReference type="InterPro" id="IPR013201">
    <property type="entry name" value="Prot_inhib_I29"/>
</dbReference>
<evidence type="ECO:0000256" key="2">
    <source>
        <dbReference type="ARBA" id="ARBA00022670"/>
    </source>
</evidence>
<dbReference type="Pfam" id="PF08246">
    <property type="entry name" value="Inhibitor_I29"/>
    <property type="match status" value="1"/>
</dbReference>
<keyword evidence="4" id="KW-0788">Thiol protease</keyword>
<dbReference type="EMBL" id="JBAMIC010000008">
    <property type="protein sequence ID" value="KAK7104406.1"/>
    <property type="molecule type" value="Genomic_DNA"/>
</dbReference>
<evidence type="ECO:0000256" key="4">
    <source>
        <dbReference type="ARBA" id="ARBA00022807"/>
    </source>
</evidence>
<evidence type="ECO:0000256" key="5">
    <source>
        <dbReference type="ARBA" id="ARBA00023145"/>
    </source>
</evidence>
<dbReference type="PANTHER" id="PTHR12411">
    <property type="entry name" value="CYSTEINE PROTEASE FAMILY C1-RELATED"/>
    <property type="match status" value="1"/>
</dbReference>
<dbReference type="FunFam" id="3.90.70.10:FF:000006">
    <property type="entry name" value="Cathepsin S"/>
    <property type="match status" value="1"/>
</dbReference>
<dbReference type="CDD" id="cd02248">
    <property type="entry name" value="Peptidase_C1A"/>
    <property type="match status" value="1"/>
</dbReference>
<gene>
    <name evidence="10" type="ORF">V1264_019128</name>
</gene>
<keyword evidence="7" id="KW-0732">Signal</keyword>
<dbReference type="PROSITE" id="PS00639">
    <property type="entry name" value="THIOL_PROTEASE_HIS"/>
    <property type="match status" value="1"/>
</dbReference>
<organism evidence="10 11">
    <name type="scientific">Littorina saxatilis</name>
    <dbReference type="NCBI Taxonomy" id="31220"/>
    <lineage>
        <taxon>Eukaryota</taxon>
        <taxon>Metazoa</taxon>
        <taxon>Spiralia</taxon>
        <taxon>Lophotrochozoa</taxon>
        <taxon>Mollusca</taxon>
        <taxon>Gastropoda</taxon>
        <taxon>Caenogastropoda</taxon>
        <taxon>Littorinimorpha</taxon>
        <taxon>Littorinoidea</taxon>
        <taxon>Littorinidae</taxon>
        <taxon>Littorina</taxon>
    </lineage>
</organism>
<proteinExistence type="inferred from homology"/>
<keyword evidence="5" id="KW-0865">Zymogen</keyword>
<dbReference type="InterPro" id="IPR025661">
    <property type="entry name" value="Pept_asp_AS"/>
</dbReference>
<evidence type="ECO:0000259" key="8">
    <source>
        <dbReference type="SMART" id="SM00645"/>
    </source>
</evidence>
<comment type="caution">
    <text evidence="10">The sequence shown here is derived from an EMBL/GenBank/DDBJ whole genome shotgun (WGS) entry which is preliminary data.</text>
</comment>
<keyword evidence="2" id="KW-0645">Protease</keyword>
<dbReference type="Pfam" id="PF00112">
    <property type="entry name" value="Peptidase_C1"/>
    <property type="match status" value="1"/>
</dbReference>
<evidence type="ECO:0000313" key="10">
    <source>
        <dbReference type="EMBL" id="KAK7104406.1"/>
    </source>
</evidence>
<protein>
    <recommendedName>
        <fullName evidence="12">Cathepsin L</fullName>
    </recommendedName>
</protein>
<dbReference type="PROSITE" id="PS00640">
    <property type="entry name" value="THIOL_PROTEASE_ASN"/>
    <property type="match status" value="1"/>
</dbReference>
<dbReference type="SMART" id="SM00848">
    <property type="entry name" value="Inhibitor_I29"/>
    <property type="match status" value="1"/>
</dbReference>
<keyword evidence="6" id="KW-1015">Disulfide bond</keyword>
<feature type="chain" id="PRO_5042956535" description="Cathepsin L" evidence="7">
    <location>
        <begin position="22"/>
        <end position="361"/>
    </location>
</feature>
<reference evidence="10 11" key="1">
    <citation type="submission" date="2024-02" db="EMBL/GenBank/DDBJ databases">
        <title>Chromosome-scale genome assembly of the rough periwinkle Littorina saxatilis.</title>
        <authorList>
            <person name="De Jode A."/>
            <person name="Faria R."/>
            <person name="Formenti G."/>
            <person name="Sims Y."/>
            <person name="Smith T.P."/>
            <person name="Tracey A."/>
            <person name="Wood J.M.D."/>
            <person name="Zagrodzka Z.B."/>
            <person name="Johannesson K."/>
            <person name="Butlin R.K."/>
            <person name="Leder E.H."/>
        </authorList>
    </citation>
    <scope>NUCLEOTIDE SEQUENCE [LARGE SCALE GENOMIC DNA]</scope>
    <source>
        <strain evidence="10">Snail1</strain>
        <tissue evidence="10">Muscle</tissue>
    </source>
</reference>
<name>A0AAN9BFZ6_9CAEN</name>
<dbReference type="AlphaFoldDB" id="A0AAN9BFZ6"/>